<evidence type="ECO:0000313" key="11">
    <source>
        <dbReference type="Proteomes" id="UP001141327"/>
    </source>
</evidence>
<accession>A0ABQ8USM9</accession>
<dbReference type="Pfam" id="PF01699">
    <property type="entry name" value="Na_Ca_ex"/>
    <property type="match status" value="2"/>
</dbReference>
<feature type="transmembrane region" description="Helical" evidence="8">
    <location>
        <begin position="387"/>
        <end position="411"/>
    </location>
</feature>
<keyword evidence="3" id="KW-0050">Antiport</keyword>
<feature type="transmembrane region" description="Helical" evidence="8">
    <location>
        <begin position="706"/>
        <end position="729"/>
    </location>
</feature>
<evidence type="ECO:0000259" key="9">
    <source>
        <dbReference type="Pfam" id="PF01699"/>
    </source>
</evidence>
<comment type="subcellular location">
    <subcellularLocation>
        <location evidence="1">Membrane</location>
        <topology evidence="1">Multi-pass membrane protein</topology>
    </subcellularLocation>
</comment>
<dbReference type="InterPro" id="IPR004837">
    <property type="entry name" value="NaCa_Exmemb"/>
</dbReference>
<feature type="transmembrane region" description="Helical" evidence="8">
    <location>
        <begin position="672"/>
        <end position="694"/>
    </location>
</feature>
<dbReference type="InterPro" id="IPR004481">
    <property type="entry name" value="K/Na/Ca-exchanger"/>
</dbReference>
<keyword evidence="5 8" id="KW-1133">Transmembrane helix</keyword>
<feature type="transmembrane region" description="Helical" evidence="8">
    <location>
        <begin position="309"/>
        <end position="336"/>
    </location>
</feature>
<feature type="domain" description="Sodium/calcium exchanger membrane region" evidence="9">
    <location>
        <begin position="322"/>
        <end position="464"/>
    </location>
</feature>
<dbReference type="SUPFAM" id="SSF53335">
    <property type="entry name" value="S-adenosyl-L-methionine-dependent methyltransferases"/>
    <property type="match status" value="1"/>
</dbReference>
<dbReference type="InterPro" id="IPR029063">
    <property type="entry name" value="SAM-dependent_MTases_sf"/>
</dbReference>
<dbReference type="PANTHER" id="PTHR10846:SF8">
    <property type="entry name" value="INNER MEMBRANE PROTEIN YRBG"/>
    <property type="match status" value="1"/>
</dbReference>
<dbReference type="InterPro" id="IPR044880">
    <property type="entry name" value="NCX_ion-bd_dom_sf"/>
</dbReference>
<keyword evidence="4 8" id="KW-0812">Transmembrane</keyword>
<evidence type="ECO:0000313" key="10">
    <source>
        <dbReference type="EMBL" id="KAJ4461542.1"/>
    </source>
</evidence>
<evidence type="ECO:0000256" key="3">
    <source>
        <dbReference type="ARBA" id="ARBA00022449"/>
    </source>
</evidence>
<keyword evidence="11" id="KW-1185">Reference proteome</keyword>
<keyword evidence="3" id="KW-0813">Transport</keyword>
<dbReference type="EMBL" id="JAPMOS010000007">
    <property type="protein sequence ID" value="KAJ4461542.1"/>
    <property type="molecule type" value="Genomic_DNA"/>
</dbReference>
<feature type="transmembrane region" description="Helical" evidence="8">
    <location>
        <begin position="357"/>
        <end position="381"/>
    </location>
</feature>
<feature type="transmembrane region" description="Helical" evidence="8">
    <location>
        <begin position="606"/>
        <end position="627"/>
    </location>
</feature>
<evidence type="ECO:0000256" key="1">
    <source>
        <dbReference type="ARBA" id="ARBA00004141"/>
    </source>
</evidence>
<comment type="similarity">
    <text evidence="2">Belongs to the Ca(2+):cation antiporter (CaCA) (TC 2.A.19) family. SLC24A subfamily.</text>
</comment>
<dbReference type="Gene3D" id="3.40.50.150">
    <property type="entry name" value="Vaccinia Virus protein VP39"/>
    <property type="match status" value="1"/>
</dbReference>
<feature type="domain" description="Sodium/calcium exchanger membrane region" evidence="9">
    <location>
        <begin position="607"/>
        <end position="754"/>
    </location>
</feature>
<dbReference type="Gene3D" id="1.20.1420.30">
    <property type="entry name" value="NCX, central ion-binding region"/>
    <property type="match status" value="2"/>
</dbReference>
<gene>
    <name evidence="10" type="ORF">PAPYR_2133</name>
</gene>
<dbReference type="Pfam" id="PF10294">
    <property type="entry name" value="Methyltransf_16"/>
    <property type="match status" value="1"/>
</dbReference>
<name>A0ABQ8USM9_9EUKA</name>
<evidence type="ECO:0000256" key="8">
    <source>
        <dbReference type="SAM" id="Phobius"/>
    </source>
</evidence>
<feature type="transmembrane region" description="Helical" evidence="8">
    <location>
        <begin position="633"/>
        <end position="651"/>
    </location>
</feature>
<dbReference type="InterPro" id="IPR019410">
    <property type="entry name" value="Methyltransf_16"/>
</dbReference>
<feature type="transmembrane region" description="Helical" evidence="8">
    <location>
        <begin position="741"/>
        <end position="760"/>
    </location>
</feature>
<comment type="caution">
    <text evidence="10">The sequence shown here is derived from an EMBL/GenBank/DDBJ whole genome shotgun (WGS) entry which is preliminary data.</text>
</comment>
<dbReference type="Proteomes" id="UP001141327">
    <property type="component" value="Unassembled WGS sequence"/>
</dbReference>
<feature type="region of interest" description="Disordered" evidence="7">
    <location>
        <begin position="275"/>
        <end position="298"/>
    </location>
</feature>
<evidence type="ECO:0000256" key="6">
    <source>
        <dbReference type="ARBA" id="ARBA00023136"/>
    </source>
</evidence>
<sequence length="761" mass="82923">MSRAQARWKLLSAALAAKKDEEALKKMVSSMSVRRHSGYSLIPKVVLPPPTDDPNFEIHSYRLPSGISLNLYQRRFASISLSEILGEFDNTGNIGCWTAEEVMAHYCLSHPELTRGRAVLELGAGCALTSLALCTGSAENSPREVIVTDGNESVVEVIRRNAAACSAQFTCHPRVAVLPWASHPPPVDITPADVILLSDCFFFEKEHHHLAQLLVDLVGPHPVARPRVVLAFAPARGGSLHRFLDIMAAVEHAPETMEVLLRYDETVWARHQEALRKASPQQEEEGPQQHQLATQPSGKSYEPDLHYPLMAFSHVLAAFVYILLIVFFLVGLSILVENYLEESIEVFIKRWKIPPDIAGAALLALANAAPEIAICLFSVNLHKNPELGLSTVVGSAVFSFTTIFAAAFFAMKESPTPIAWPPIARDFAVYAIAILILVLLLCQGTVYWYESLLLLLCYPAYIGLLKGWEFVTRRRHPPPTSPTLAPTPAEVESTVTLVISPVPPPVPPGDSINRPDDEEVKMSPPLPSEDVPLLADDPNRPAAAPAPDGGDGAARRPPKPKKPKVKVRVPCWLRWAVAPAIWPWRMIWRFTCPNPKWTKKGGWAGWYYMAFVLSLGYVAGLTFIVTFLVQRMVTVFGIASSFFGLTLLGVGSDMADVVNSVAVSRKGHLQMALAGGIGEQILNIFVGLGLPWLLYSACAGGAPVVLAGNFTPAIVVAVAGVAVVGLVGLAKWRGYRWHGVVLTLLYGAFLVYEIVAGVVLD</sequence>
<proteinExistence type="inferred from homology"/>
<dbReference type="CDD" id="cd02440">
    <property type="entry name" value="AdoMet_MTases"/>
    <property type="match status" value="1"/>
</dbReference>
<protein>
    <submittedName>
        <fullName evidence="10">Sodium/potassium/calcium exchanger</fullName>
    </submittedName>
</protein>
<feature type="transmembrane region" description="Helical" evidence="8">
    <location>
        <begin position="423"/>
        <end position="441"/>
    </location>
</feature>
<feature type="region of interest" description="Disordered" evidence="7">
    <location>
        <begin position="499"/>
        <end position="563"/>
    </location>
</feature>
<dbReference type="PANTHER" id="PTHR10846">
    <property type="entry name" value="SODIUM/POTASSIUM/CALCIUM EXCHANGER"/>
    <property type="match status" value="1"/>
</dbReference>
<feature type="transmembrane region" description="Helical" evidence="8">
    <location>
        <begin position="447"/>
        <end position="465"/>
    </location>
</feature>
<keyword evidence="6 8" id="KW-0472">Membrane</keyword>
<organism evidence="10 11">
    <name type="scientific">Paratrimastix pyriformis</name>
    <dbReference type="NCBI Taxonomy" id="342808"/>
    <lineage>
        <taxon>Eukaryota</taxon>
        <taxon>Metamonada</taxon>
        <taxon>Preaxostyla</taxon>
        <taxon>Paratrimastigidae</taxon>
        <taxon>Paratrimastix</taxon>
    </lineage>
</organism>
<evidence type="ECO:0000256" key="4">
    <source>
        <dbReference type="ARBA" id="ARBA00022692"/>
    </source>
</evidence>
<evidence type="ECO:0000256" key="7">
    <source>
        <dbReference type="SAM" id="MobiDB-lite"/>
    </source>
</evidence>
<reference evidence="10" key="1">
    <citation type="journal article" date="2022" name="bioRxiv">
        <title>Genomics of Preaxostyla Flagellates Illuminates Evolutionary Transitions and the Path Towards Mitochondrial Loss.</title>
        <authorList>
            <person name="Novak L.V.F."/>
            <person name="Treitli S.C."/>
            <person name="Pyrih J."/>
            <person name="Halakuc P."/>
            <person name="Pipaliya S.V."/>
            <person name="Vacek V."/>
            <person name="Brzon O."/>
            <person name="Soukal P."/>
            <person name="Eme L."/>
            <person name="Dacks J.B."/>
            <person name="Karnkowska A."/>
            <person name="Elias M."/>
            <person name="Hampl V."/>
        </authorList>
    </citation>
    <scope>NUCLEOTIDE SEQUENCE</scope>
    <source>
        <strain evidence="10">RCP-MX</strain>
    </source>
</reference>
<evidence type="ECO:0000256" key="2">
    <source>
        <dbReference type="ARBA" id="ARBA00005364"/>
    </source>
</evidence>
<evidence type="ECO:0000256" key="5">
    <source>
        <dbReference type="ARBA" id="ARBA00022989"/>
    </source>
</evidence>